<organism evidence="9 10">
    <name type="scientific">Paenibacillus paeoniae</name>
    <dbReference type="NCBI Taxonomy" id="2292705"/>
    <lineage>
        <taxon>Bacteria</taxon>
        <taxon>Bacillati</taxon>
        <taxon>Bacillota</taxon>
        <taxon>Bacilli</taxon>
        <taxon>Bacillales</taxon>
        <taxon>Paenibacillaceae</taxon>
        <taxon>Paenibacillus</taxon>
    </lineage>
</organism>
<evidence type="ECO:0000256" key="7">
    <source>
        <dbReference type="ARBA" id="ARBA00023136"/>
    </source>
</evidence>
<evidence type="ECO:0000256" key="4">
    <source>
        <dbReference type="ARBA" id="ARBA00022519"/>
    </source>
</evidence>
<evidence type="ECO:0000256" key="8">
    <source>
        <dbReference type="SAM" id="Phobius"/>
    </source>
</evidence>
<dbReference type="CDD" id="cd06579">
    <property type="entry name" value="TM_PBP1_transp_AraH_like"/>
    <property type="match status" value="1"/>
</dbReference>
<evidence type="ECO:0000256" key="3">
    <source>
        <dbReference type="ARBA" id="ARBA00022475"/>
    </source>
</evidence>
<proteinExistence type="predicted"/>
<evidence type="ECO:0000313" key="10">
    <source>
        <dbReference type="Proteomes" id="UP000261905"/>
    </source>
</evidence>
<dbReference type="OrthoDB" id="9813906at2"/>
<evidence type="ECO:0000256" key="2">
    <source>
        <dbReference type="ARBA" id="ARBA00022448"/>
    </source>
</evidence>
<keyword evidence="2" id="KW-0813">Transport</keyword>
<dbReference type="GO" id="GO:0005886">
    <property type="term" value="C:plasma membrane"/>
    <property type="evidence" value="ECO:0007669"/>
    <property type="project" value="UniProtKB-SubCell"/>
</dbReference>
<dbReference type="Proteomes" id="UP000261905">
    <property type="component" value="Unassembled WGS sequence"/>
</dbReference>
<evidence type="ECO:0000313" key="9">
    <source>
        <dbReference type="EMBL" id="REK76673.1"/>
    </source>
</evidence>
<dbReference type="PANTHER" id="PTHR32196:SF21">
    <property type="entry name" value="ABC TRANSPORTER PERMEASE PROTEIN YPHD-RELATED"/>
    <property type="match status" value="1"/>
</dbReference>
<name>A0A371PKJ8_9BACL</name>
<evidence type="ECO:0000256" key="5">
    <source>
        <dbReference type="ARBA" id="ARBA00022692"/>
    </source>
</evidence>
<protein>
    <submittedName>
        <fullName evidence="9">ABC transporter permease</fullName>
    </submittedName>
</protein>
<feature type="transmembrane region" description="Helical" evidence="8">
    <location>
        <begin position="12"/>
        <end position="33"/>
    </location>
</feature>
<evidence type="ECO:0000256" key="6">
    <source>
        <dbReference type="ARBA" id="ARBA00022989"/>
    </source>
</evidence>
<feature type="transmembrane region" description="Helical" evidence="8">
    <location>
        <begin position="274"/>
        <end position="293"/>
    </location>
</feature>
<keyword evidence="4" id="KW-0997">Cell inner membrane</keyword>
<dbReference type="InterPro" id="IPR001851">
    <property type="entry name" value="ABC_transp_permease"/>
</dbReference>
<comment type="caution">
    <text evidence="9">The sequence shown here is derived from an EMBL/GenBank/DDBJ whole genome shotgun (WGS) entry which is preliminary data.</text>
</comment>
<feature type="transmembrane region" description="Helical" evidence="8">
    <location>
        <begin position="39"/>
        <end position="58"/>
    </location>
</feature>
<feature type="transmembrane region" description="Helical" evidence="8">
    <location>
        <begin position="299"/>
        <end position="318"/>
    </location>
</feature>
<dbReference type="EMBL" id="QUBQ01000001">
    <property type="protein sequence ID" value="REK76673.1"/>
    <property type="molecule type" value="Genomic_DNA"/>
</dbReference>
<keyword evidence="5 8" id="KW-0812">Transmembrane</keyword>
<dbReference type="GO" id="GO:0022857">
    <property type="term" value="F:transmembrane transporter activity"/>
    <property type="evidence" value="ECO:0007669"/>
    <property type="project" value="InterPro"/>
</dbReference>
<keyword evidence="3" id="KW-1003">Cell membrane</keyword>
<feature type="transmembrane region" description="Helical" evidence="8">
    <location>
        <begin position="217"/>
        <end position="237"/>
    </location>
</feature>
<dbReference type="AlphaFoldDB" id="A0A371PKJ8"/>
<feature type="transmembrane region" description="Helical" evidence="8">
    <location>
        <begin position="165"/>
        <end position="189"/>
    </location>
</feature>
<keyword evidence="6 8" id="KW-1133">Transmembrane helix</keyword>
<dbReference type="PANTHER" id="PTHR32196">
    <property type="entry name" value="ABC TRANSPORTER PERMEASE PROTEIN YPHD-RELATED-RELATED"/>
    <property type="match status" value="1"/>
</dbReference>
<keyword evidence="7 8" id="KW-0472">Membrane</keyword>
<reference evidence="9 10" key="1">
    <citation type="submission" date="2018-08" db="EMBL/GenBank/DDBJ databases">
        <title>Paenibacillus sp. M4BSY-1, whole genome shotgun sequence.</title>
        <authorList>
            <person name="Tuo L."/>
        </authorList>
    </citation>
    <scope>NUCLEOTIDE SEQUENCE [LARGE SCALE GENOMIC DNA]</scope>
    <source>
        <strain evidence="9 10">M4BSY-1</strain>
    </source>
</reference>
<feature type="transmembrane region" description="Helical" evidence="8">
    <location>
        <begin position="90"/>
        <end position="113"/>
    </location>
</feature>
<gene>
    <name evidence="9" type="ORF">DX130_06450</name>
</gene>
<keyword evidence="10" id="KW-1185">Reference proteome</keyword>
<comment type="subcellular location">
    <subcellularLocation>
        <location evidence="1">Cell membrane</location>
        <topology evidence="1">Multi-pass membrane protein</topology>
    </subcellularLocation>
</comment>
<dbReference type="RefSeq" id="WP_116043734.1">
    <property type="nucleotide sequence ID" value="NZ_QUBQ01000001.1"/>
</dbReference>
<accession>A0A371PKJ8</accession>
<dbReference type="Pfam" id="PF02653">
    <property type="entry name" value="BPD_transp_2"/>
    <property type="match status" value="1"/>
</dbReference>
<evidence type="ECO:0000256" key="1">
    <source>
        <dbReference type="ARBA" id="ARBA00004651"/>
    </source>
</evidence>
<sequence>MRKWTKTSEFYVAIIILVLFVAIGSQNGAFFSSANMFDLIRSSIVPGIFVICTMMVIISGGIDVSFPAIATFSMFSATKIILMLDLDLPVFVAFLLAGIIGLGLGLINGLLIAYFKLPTLIVTLGTSSMFSGFLLTFVGSRQISNLPPALEQFGKTPFIKFTTDAGITVGLPMSVLITAAVIVIVAIMMKYTMIGRGIYALGGDPVSAERIGFNTKFLQCFVYGFVGFLAGIAGMIQTTMMRSSNPVDLLGTELLIIAAVVLGGVRITGGHGTVIGALLGLLLIVTIQNSLILVGIPSYWQRFVIGALILVGTGVAAYQIKRSSSKRSSILT</sequence>
<feature type="transmembrane region" description="Helical" evidence="8">
    <location>
        <begin position="120"/>
        <end position="138"/>
    </location>
</feature>
<feature type="transmembrane region" description="Helical" evidence="8">
    <location>
        <begin position="249"/>
        <end position="267"/>
    </location>
</feature>